<protein>
    <submittedName>
        <fullName evidence="2">Uncharacterized protein</fullName>
    </submittedName>
</protein>
<evidence type="ECO:0000256" key="1">
    <source>
        <dbReference type="SAM" id="MobiDB-lite"/>
    </source>
</evidence>
<feature type="compositionally biased region" description="Acidic residues" evidence="1">
    <location>
        <begin position="52"/>
        <end position="63"/>
    </location>
</feature>
<feature type="region of interest" description="Disordered" evidence="1">
    <location>
        <begin position="19"/>
        <end position="84"/>
    </location>
</feature>
<comment type="caution">
    <text evidence="2">The sequence shown here is derived from an EMBL/GenBank/DDBJ whole genome shotgun (WGS) entry which is preliminary data.</text>
</comment>
<dbReference type="Proteomes" id="UP000011607">
    <property type="component" value="Unassembled WGS sequence"/>
</dbReference>
<evidence type="ECO:0000313" key="3">
    <source>
        <dbReference type="Proteomes" id="UP000011607"/>
    </source>
</evidence>
<proteinExistence type="predicted"/>
<evidence type="ECO:0000313" key="2">
    <source>
        <dbReference type="EMBL" id="EMA37219.1"/>
    </source>
</evidence>
<dbReference type="AlphaFoldDB" id="M0LXY3"/>
<dbReference type="PROSITE" id="PS51257">
    <property type="entry name" value="PROKAR_LIPOPROTEIN"/>
    <property type="match status" value="1"/>
</dbReference>
<keyword evidence="3" id="KW-1185">Reference proteome</keyword>
<dbReference type="RefSeq" id="WP_006673097.1">
    <property type="nucleotide sequence ID" value="NZ_AOMA01000108.1"/>
</dbReference>
<feature type="compositionally biased region" description="Polar residues" evidence="1">
    <location>
        <begin position="23"/>
        <end position="38"/>
    </location>
</feature>
<accession>M0LXY3</accession>
<dbReference type="EMBL" id="AOMA01000108">
    <property type="protein sequence ID" value="EMA37219.1"/>
    <property type="molecule type" value="Genomic_DNA"/>
</dbReference>
<gene>
    <name evidence="2" type="ORF">C446_10930</name>
</gene>
<reference evidence="2 3" key="1">
    <citation type="journal article" date="2014" name="PLoS Genet.">
        <title>Phylogenetically driven sequencing of extremely halophilic archaea reveals strategies for static and dynamic osmo-response.</title>
        <authorList>
            <person name="Becker E.A."/>
            <person name="Seitzer P.M."/>
            <person name="Tritt A."/>
            <person name="Larsen D."/>
            <person name="Krusor M."/>
            <person name="Yao A.I."/>
            <person name="Wu D."/>
            <person name="Madern D."/>
            <person name="Eisen J.A."/>
            <person name="Darling A.E."/>
            <person name="Facciotti M.T."/>
        </authorList>
    </citation>
    <scope>NUCLEOTIDE SEQUENCE [LARGE SCALE GENOMIC DNA]</scope>
    <source>
        <strain evidence="2 3">JCM 10879</strain>
    </source>
</reference>
<organism evidence="2 3">
    <name type="scientific">Halobiforma nitratireducens JCM 10879</name>
    <dbReference type="NCBI Taxonomy" id="1227454"/>
    <lineage>
        <taxon>Archaea</taxon>
        <taxon>Methanobacteriati</taxon>
        <taxon>Methanobacteriota</taxon>
        <taxon>Stenosarchaea group</taxon>
        <taxon>Halobacteria</taxon>
        <taxon>Halobacteriales</taxon>
        <taxon>Natrialbaceae</taxon>
        <taxon>Halobiforma</taxon>
    </lineage>
</organism>
<sequence length="196" mass="21880">MNRRRFLATSGGVLVASFAGCLSDSSQTPNTDDSYNQTDAEETDDQTHSEENSSESDSQDERDDCVGPLEPKSGYGRADPINEDIEVDEIKDAERKCEKTAFDIIFTQMKGKTDLDDVSDEKNWLSSSVTGGRITLIIRSETNQNGTLVRCPPIEYQYEDVVASVPKEITITLQSDDDSFTWSRKVVIEHRHSSLD</sequence>
<name>M0LXY3_9EURY</name>